<evidence type="ECO:0000313" key="1">
    <source>
        <dbReference type="EMBL" id="AKB84064.1"/>
    </source>
</evidence>
<dbReference type="NCBIfam" id="NF004712">
    <property type="entry name" value="PRK06052.1"/>
    <property type="match status" value="1"/>
</dbReference>
<protein>
    <submittedName>
        <fullName evidence="1">5-methyltetrahydropteroyltriglutamate--homocysteine methyltransferase</fullName>
        <ecNumber evidence="1">2.1.1.14</ecNumber>
    </submittedName>
</protein>
<accession>A0A0E3WY85</accession>
<keyword evidence="1" id="KW-0808">Transferase</keyword>
<organism evidence="1 2">
    <name type="scientific">Methanococcoides methylutens MM1</name>
    <dbReference type="NCBI Taxonomy" id="1434104"/>
    <lineage>
        <taxon>Archaea</taxon>
        <taxon>Methanobacteriati</taxon>
        <taxon>Methanobacteriota</taxon>
        <taxon>Stenosarchaea group</taxon>
        <taxon>Methanomicrobia</taxon>
        <taxon>Methanosarcinales</taxon>
        <taxon>Methanosarcinaceae</taxon>
        <taxon>Methanococcoides</taxon>
    </lineage>
</organism>
<sequence>MILAHTIAMSDLIFDDIGSFPLPEGVTKEWMESAFSKRDNDEKLFSVIGSAFSQKLDAGVQVATYPQFQDMNQQFLSIINDPECVEEPFKVKEDKARILELDILEEAAAEYRDKTGEKPDVRVCVTGPLELYLKEFGGTQYTDILNLLAVSIDRFISNSIKSAKNFNIRTVSIDEPSIGINPQIMFTDAELVEALTTATSYAGKQNMDVEIHLHSPLHYKIPCDTPNINVIGVESAANPSYLDLIDKKVLEDTDSFLRVGVARTDIFNLASVLNEKYNTNVWKDTQYLSEIVTEMETPDVITKRLEKAYSIFGERIKYVGPDCGLGSWPTQEIAGQLLTNVARGIENFCK</sequence>
<dbReference type="PATRIC" id="fig|1434104.5.peg.11"/>
<dbReference type="KEGG" id="mmet:MCMEM_0011"/>
<evidence type="ECO:0000313" key="2">
    <source>
        <dbReference type="Proteomes" id="UP000033048"/>
    </source>
</evidence>
<dbReference type="SUPFAM" id="SSF51726">
    <property type="entry name" value="UROD/MetE-like"/>
    <property type="match status" value="1"/>
</dbReference>
<proteinExistence type="predicted"/>
<gene>
    <name evidence="1" type="ORF">MCMEM_0011</name>
</gene>
<dbReference type="InterPro" id="IPR038071">
    <property type="entry name" value="UROD/MetE-like_sf"/>
</dbReference>
<dbReference type="Gene3D" id="3.20.20.210">
    <property type="match status" value="1"/>
</dbReference>
<dbReference type="GO" id="GO:0032259">
    <property type="term" value="P:methylation"/>
    <property type="evidence" value="ECO:0007669"/>
    <property type="project" value="UniProtKB-KW"/>
</dbReference>
<dbReference type="CDD" id="cd03310">
    <property type="entry name" value="CIMS_like"/>
    <property type="match status" value="1"/>
</dbReference>
<name>A0A0E3WY85_METMT</name>
<dbReference type="GO" id="GO:0003871">
    <property type="term" value="F:5-methyltetrahydropteroyltriglutamate-homocysteine S-methyltransferase activity"/>
    <property type="evidence" value="ECO:0007669"/>
    <property type="project" value="UniProtKB-EC"/>
</dbReference>
<dbReference type="HOGENOM" id="CLU_893117_0_0_2"/>
<dbReference type="EC" id="2.1.1.14" evidence="1"/>
<dbReference type="Proteomes" id="UP000033048">
    <property type="component" value="Chromosome"/>
</dbReference>
<keyword evidence="2" id="KW-1185">Reference proteome</keyword>
<dbReference type="EMBL" id="CP009518">
    <property type="protein sequence ID" value="AKB84064.1"/>
    <property type="molecule type" value="Genomic_DNA"/>
</dbReference>
<dbReference type="STRING" id="1434104.MCMEM_0011"/>
<reference evidence="1 2" key="1">
    <citation type="submission" date="2014-07" db="EMBL/GenBank/DDBJ databases">
        <title>Methanogenic archaea and the global carbon cycle.</title>
        <authorList>
            <person name="Henriksen J.R."/>
            <person name="Luke J."/>
            <person name="Reinhart S."/>
            <person name="Benedict M.N."/>
            <person name="Youngblut N.D."/>
            <person name="Metcalf M.E."/>
            <person name="Whitaker R.J."/>
            <person name="Metcalf W.W."/>
        </authorList>
    </citation>
    <scope>NUCLEOTIDE SEQUENCE [LARGE SCALE GENOMIC DNA]</scope>
    <source>
        <strain evidence="1 2">MM1</strain>
    </source>
</reference>
<dbReference type="AlphaFoldDB" id="A0A0E3WY85"/>
<keyword evidence="1" id="KW-0489">Methyltransferase</keyword>